<dbReference type="OrthoDB" id="1721964at2759"/>
<dbReference type="PANTHER" id="PTHR11439">
    <property type="entry name" value="GAG-POL-RELATED RETROTRANSPOSON"/>
    <property type="match status" value="1"/>
</dbReference>
<accession>A0A5N6PEQ4</accession>
<reference evidence="1 2" key="1">
    <citation type="submission" date="2019-05" db="EMBL/GenBank/DDBJ databases">
        <title>Mikania micrantha, genome provides insights into the molecular mechanism of rapid growth.</title>
        <authorList>
            <person name="Liu B."/>
        </authorList>
    </citation>
    <scope>NUCLEOTIDE SEQUENCE [LARGE SCALE GENOMIC DNA]</scope>
    <source>
        <strain evidence="1">NLD-2019</strain>
        <tissue evidence="1">Leaf</tissue>
    </source>
</reference>
<gene>
    <name evidence="1" type="ORF">E3N88_07894</name>
</gene>
<evidence type="ECO:0000313" key="1">
    <source>
        <dbReference type="EMBL" id="KAD6453189.1"/>
    </source>
</evidence>
<keyword evidence="2" id="KW-1185">Reference proteome</keyword>
<dbReference type="PANTHER" id="PTHR11439:SF517">
    <property type="entry name" value="CYSTEINE-RICH RLK (RECEPTOR-LIKE PROTEIN KINASE) 8"/>
    <property type="match status" value="1"/>
</dbReference>
<evidence type="ECO:0008006" key="3">
    <source>
        <dbReference type="Google" id="ProtNLM"/>
    </source>
</evidence>
<dbReference type="AlphaFoldDB" id="A0A5N6PEQ4"/>
<organism evidence="1 2">
    <name type="scientific">Mikania micrantha</name>
    <name type="common">bitter vine</name>
    <dbReference type="NCBI Taxonomy" id="192012"/>
    <lineage>
        <taxon>Eukaryota</taxon>
        <taxon>Viridiplantae</taxon>
        <taxon>Streptophyta</taxon>
        <taxon>Embryophyta</taxon>
        <taxon>Tracheophyta</taxon>
        <taxon>Spermatophyta</taxon>
        <taxon>Magnoliopsida</taxon>
        <taxon>eudicotyledons</taxon>
        <taxon>Gunneridae</taxon>
        <taxon>Pentapetalae</taxon>
        <taxon>asterids</taxon>
        <taxon>campanulids</taxon>
        <taxon>Asterales</taxon>
        <taxon>Asteraceae</taxon>
        <taxon>Asteroideae</taxon>
        <taxon>Heliantheae alliance</taxon>
        <taxon>Eupatorieae</taxon>
        <taxon>Mikania</taxon>
    </lineage>
</organism>
<comment type="caution">
    <text evidence="1">The sequence shown here is derived from an EMBL/GenBank/DDBJ whole genome shotgun (WGS) entry which is preliminary data.</text>
</comment>
<proteinExistence type="predicted"/>
<dbReference type="Proteomes" id="UP000326396">
    <property type="component" value="Linkage Group LG12"/>
</dbReference>
<name>A0A5N6PEQ4_9ASTR</name>
<sequence>MSVRDEVKLKVYTDSNYARVMEDRKSTSGYVCLMSGAAVCWCSRKQEIVTLSSTEAEYVAATLCACHFVWMKGLMQELGSEIREAIGIWCDNSSTIKLSKNRVVASKSADQLADVLTKPMKMDLFEKIRDQLGVRDFGFVW</sequence>
<evidence type="ECO:0000313" key="2">
    <source>
        <dbReference type="Proteomes" id="UP000326396"/>
    </source>
</evidence>
<dbReference type="EMBL" id="SZYD01000004">
    <property type="protein sequence ID" value="KAD6453189.1"/>
    <property type="molecule type" value="Genomic_DNA"/>
</dbReference>
<protein>
    <recommendedName>
        <fullName evidence="3">Reverse transcriptase Ty1/copia-type domain-containing protein</fullName>
    </recommendedName>
</protein>
<dbReference type="CDD" id="cd09272">
    <property type="entry name" value="RNase_HI_RT_Ty1"/>
    <property type="match status" value="1"/>
</dbReference>